<evidence type="ECO:0000313" key="3">
    <source>
        <dbReference type="Proteomes" id="UP000178176"/>
    </source>
</evidence>
<dbReference type="Proteomes" id="UP000178176">
    <property type="component" value="Unassembled WGS sequence"/>
</dbReference>
<keyword evidence="1" id="KW-0812">Transmembrane</keyword>
<reference evidence="2 3" key="1">
    <citation type="journal article" date="2016" name="Nat. Commun.">
        <title>Thousands of microbial genomes shed light on interconnected biogeochemical processes in an aquifer system.</title>
        <authorList>
            <person name="Anantharaman K."/>
            <person name="Brown C.T."/>
            <person name="Hug L.A."/>
            <person name="Sharon I."/>
            <person name="Castelle C.J."/>
            <person name="Probst A.J."/>
            <person name="Thomas B.C."/>
            <person name="Singh A."/>
            <person name="Wilkins M.J."/>
            <person name="Karaoz U."/>
            <person name="Brodie E.L."/>
            <person name="Williams K.H."/>
            <person name="Hubbard S.S."/>
            <person name="Banfield J.F."/>
        </authorList>
    </citation>
    <scope>NUCLEOTIDE SEQUENCE [LARGE SCALE GENOMIC DNA]</scope>
</reference>
<dbReference type="EMBL" id="MEXH01000028">
    <property type="protein sequence ID" value="OGC91830.1"/>
    <property type="molecule type" value="Genomic_DNA"/>
</dbReference>
<evidence type="ECO:0000256" key="1">
    <source>
        <dbReference type="SAM" id="Phobius"/>
    </source>
</evidence>
<organism evidence="2 3">
    <name type="scientific">Candidatus Amesbacteria bacterium RIFCSPHIGHO2_01_FULL_48_32b</name>
    <dbReference type="NCBI Taxonomy" id="1797253"/>
    <lineage>
        <taxon>Bacteria</taxon>
        <taxon>Candidatus Amesiibacteriota</taxon>
    </lineage>
</organism>
<comment type="caution">
    <text evidence="2">The sequence shown here is derived from an EMBL/GenBank/DDBJ whole genome shotgun (WGS) entry which is preliminary data.</text>
</comment>
<protein>
    <submittedName>
        <fullName evidence="2">Uncharacterized protein</fullName>
    </submittedName>
</protein>
<dbReference type="AlphaFoldDB" id="A0A1F4YCW7"/>
<evidence type="ECO:0000313" key="2">
    <source>
        <dbReference type="EMBL" id="OGC91830.1"/>
    </source>
</evidence>
<keyword evidence="1" id="KW-0472">Membrane</keyword>
<sequence length="114" mass="13054">MSPALSSAAIGLLACEIFTHPKRRLRKALPRLKVGFLEIFPCIRIHGKTHTLHIHHWLFFPVILLASIPLNYPFLDSHTTRGFLIGGAVQGFLINRKARRLIYKNPLEVSDQYR</sequence>
<keyword evidence="1" id="KW-1133">Transmembrane helix</keyword>
<accession>A0A1F4YCW7</accession>
<gene>
    <name evidence="2" type="ORF">A2876_04690</name>
</gene>
<feature type="transmembrane region" description="Helical" evidence="1">
    <location>
        <begin position="54"/>
        <end position="75"/>
    </location>
</feature>
<proteinExistence type="predicted"/>
<name>A0A1F4YCW7_9BACT</name>